<protein>
    <submittedName>
        <fullName evidence="2">Uncharacterized protein</fullName>
    </submittedName>
</protein>
<evidence type="ECO:0000256" key="1">
    <source>
        <dbReference type="SAM" id="MobiDB-lite"/>
    </source>
</evidence>
<gene>
    <name evidence="2" type="ORF">F511_38752</name>
</gene>
<feature type="region of interest" description="Disordered" evidence="1">
    <location>
        <begin position="356"/>
        <end position="412"/>
    </location>
</feature>
<feature type="compositionally biased region" description="Basic residues" evidence="1">
    <location>
        <begin position="384"/>
        <end position="397"/>
    </location>
</feature>
<evidence type="ECO:0000313" key="3">
    <source>
        <dbReference type="Proteomes" id="UP000250235"/>
    </source>
</evidence>
<keyword evidence="3" id="KW-1185">Reference proteome</keyword>
<name>A0A2Z7CL61_9LAMI</name>
<dbReference type="Proteomes" id="UP000250235">
    <property type="component" value="Unassembled WGS sequence"/>
</dbReference>
<evidence type="ECO:0000313" key="2">
    <source>
        <dbReference type="EMBL" id="KZV46637.1"/>
    </source>
</evidence>
<organism evidence="2 3">
    <name type="scientific">Dorcoceras hygrometricum</name>
    <dbReference type="NCBI Taxonomy" id="472368"/>
    <lineage>
        <taxon>Eukaryota</taxon>
        <taxon>Viridiplantae</taxon>
        <taxon>Streptophyta</taxon>
        <taxon>Embryophyta</taxon>
        <taxon>Tracheophyta</taxon>
        <taxon>Spermatophyta</taxon>
        <taxon>Magnoliopsida</taxon>
        <taxon>eudicotyledons</taxon>
        <taxon>Gunneridae</taxon>
        <taxon>Pentapetalae</taxon>
        <taxon>asterids</taxon>
        <taxon>lamiids</taxon>
        <taxon>Lamiales</taxon>
        <taxon>Gesneriaceae</taxon>
        <taxon>Didymocarpoideae</taxon>
        <taxon>Trichosporeae</taxon>
        <taxon>Loxocarpinae</taxon>
        <taxon>Dorcoceras</taxon>
    </lineage>
</organism>
<accession>A0A2Z7CL61</accession>
<reference evidence="2 3" key="1">
    <citation type="journal article" date="2015" name="Proc. Natl. Acad. Sci. U.S.A.">
        <title>The resurrection genome of Boea hygrometrica: A blueprint for survival of dehydration.</title>
        <authorList>
            <person name="Xiao L."/>
            <person name="Yang G."/>
            <person name="Zhang L."/>
            <person name="Yang X."/>
            <person name="Zhao S."/>
            <person name="Ji Z."/>
            <person name="Zhou Q."/>
            <person name="Hu M."/>
            <person name="Wang Y."/>
            <person name="Chen M."/>
            <person name="Xu Y."/>
            <person name="Jin H."/>
            <person name="Xiao X."/>
            <person name="Hu G."/>
            <person name="Bao F."/>
            <person name="Hu Y."/>
            <person name="Wan P."/>
            <person name="Li L."/>
            <person name="Deng X."/>
            <person name="Kuang T."/>
            <person name="Xiang C."/>
            <person name="Zhu J.K."/>
            <person name="Oliver M.J."/>
            <person name="He Y."/>
        </authorList>
    </citation>
    <scope>NUCLEOTIDE SEQUENCE [LARGE SCALE GENOMIC DNA]</scope>
    <source>
        <strain evidence="3">cv. XS01</strain>
    </source>
</reference>
<feature type="region of interest" description="Disordered" evidence="1">
    <location>
        <begin position="455"/>
        <end position="476"/>
    </location>
</feature>
<dbReference type="AlphaFoldDB" id="A0A2Z7CL61"/>
<feature type="compositionally biased region" description="Low complexity" evidence="1">
    <location>
        <begin position="360"/>
        <end position="383"/>
    </location>
</feature>
<sequence>MFPTNETWYFASQMLVLNSGGLILILTAQSKEGSSIDQQVTIYLHAQNITMFPTNETWYFASQMLVLNSGGLILILTAQSTRNMFRIHMEPSTAQLGESDSLQTELSKLNIENDLLRTKSCELSSENEILSQVMSSWTKSYVSLGKLHETQKSLNDKSGLGFCFGESSSEETSTQSDLADDKFKKMNFFKASAINDAYESVKYDDQISRQLNHKGKTGIGYINPENSKPSWLTNRLEKDKAKAGPNSSVLNQQRRGSTKAKYLVGSVRVCLLVVQLRVDVNDGQLYCSLRLVSCSLRLVLREGYRPDLMTSAMRRRFIKLERSVLMQRLGTQVLQLVVVLIQLVVPQEQAAQVSRPAINGAHSSQSSQSVHQPQQQVAQQSGRQRFRSRGQQFKKKSGSGSFGSGSSSSSGSRAEFCGFCGGKHPSMQCVGVQGSCNLCGQYENFARVCPSAGSQQTAAQPQGRGGQSRGRSPQLQQPRLGETQYRPFQQPGPSRFEQSSQPFFSGPQHAQVNAITREQAEATPSRLAAGIARGLSTGFDDVSYATPFYKLGSVRVFLLVVQLRVDVNDGQLYCSLRLISCSLRLVSCSLRLVLREGYRPDLMTSAMRRRFIRVHVETESRIDVSAITNYDAEISSKVLSNEEGPLVEKEKEKDKDKGKRVVQMLDSTDTEPLSKVLELTELSTSDEESMSIDYILAQIPEDMMLPSVIAAEPTKIIWPRD</sequence>
<proteinExistence type="predicted"/>
<dbReference type="EMBL" id="KQ995446">
    <property type="protein sequence ID" value="KZV46637.1"/>
    <property type="molecule type" value="Genomic_DNA"/>
</dbReference>